<dbReference type="GO" id="GO:0006508">
    <property type="term" value="P:proteolysis"/>
    <property type="evidence" value="ECO:0007669"/>
    <property type="project" value="InterPro"/>
</dbReference>
<dbReference type="GO" id="GO:0006915">
    <property type="term" value="P:apoptotic process"/>
    <property type="evidence" value="ECO:0007669"/>
    <property type="project" value="UniProtKB-KW"/>
</dbReference>
<feature type="region of interest" description="Disordered" evidence="4">
    <location>
        <begin position="633"/>
        <end position="654"/>
    </location>
</feature>
<evidence type="ECO:0000256" key="4">
    <source>
        <dbReference type="SAM" id="MobiDB-lite"/>
    </source>
</evidence>
<dbReference type="SUPFAM" id="SSF52129">
    <property type="entry name" value="Caspase-like"/>
    <property type="match status" value="1"/>
</dbReference>
<dbReference type="EMBL" id="NHYD01002771">
    <property type="protein sequence ID" value="PPQ85019.1"/>
    <property type="molecule type" value="Genomic_DNA"/>
</dbReference>
<comment type="similarity">
    <text evidence="1">Belongs to the peptidase C14B family.</text>
</comment>
<evidence type="ECO:0000259" key="5">
    <source>
        <dbReference type="Pfam" id="PF00656"/>
    </source>
</evidence>
<reference evidence="6 7" key="1">
    <citation type="journal article" date="2018" name="Evol. Lett.">
        <title>Horizontal gene cluster transfer increased hallucinogenic mushroom diversity.</title>
        <authorList>
            <person name="Reynolds H.T."/>
            <person name="Vijayakumar V."/>
            <person name="Gluck-Thaler E."/>
            <person name="Korotkin H.B."/>
            <person name="Matheny P.B."/>
            <person name="Slot J.C."/>
        </authorList>
    </citation>
    <scope>NUCLEOTIDE SEQUENCE [LARGE SCALE GENOMIC DNA]</scope>
    <source>
        <strain evidence="6 7">2631</strain>
    </source>
</reference>
<protein>
    <recommendedName>
        <fullName evidence="5">Peptidase C14 caspase domain-containing protein</fullName>
    </recommendedName>
</protein>
<feature type="domain" description="Peptidase C14 caspase" evidence="5">
    <location>
        <begin position="25"/>
        <end position="254"/>
    </location>
</feature>
<keyword evidence="2" id="KW-0053">Apoptosis</keyword>
<dbReference type="Pfam" id="PF00656">
    <property type="entry name" value="Peptidase_C14"/>
    <property type="match status" value="1"/>
</dbReference>
<dbReference type="Proteomes" id="UP000283269">
    <property type="component" value="Unassembled WGS sequence"/>
</dbReference>
<evidence type="ECO:0000313" key="7">
    <source>
        <dbReference type="Proteomes" id="UP000283269"/>
    </source>
</evidence>
<dbReference type="InterPro" id="IPR011600">
    <property type="entry name" value="Pept_C14_caspase"/>
</dbReference>
<evidence type="ECO:0000313" key="6">
    <source>
        <dbReference type="EMBL" id="PPQ85019.1"/>
    </source>
</evidence>
<sequence>MTYAMNGDGTLNISPSTTSESNLLYALIIGIDTYNVNDFLNLHGATADAQLFRTYLIKHLSVPESRIKLLLDTEATRAGIIDALEGIANASNDEISSGAPIVVFYAGHGTEREDVLGGQKTKIQMLVPVDCAGIPDFIIGMLLDHVAHKKGDNITVIFDCCNSASGTRGATDNSESAPRTRAIPPERVVYDKTLDNDLYKRIRVSKGDKRYGFGNGGVKSHMLLAACRSFEEAKEVNGHGVFTSALLKLFNDKPPTVLRYCDILDQMDVISGQNPQCEGYNHERMIFNGKCEARTMKLSCDVEFRGSTSLVLQAGAAQGITTGAKFALFDSNDNSFASVLGSATVGSPIQAFNAPATLDASSKFDLARRYVAVQTRLGIKEDLRLYIPRKDPFHAIYTRLLKSDIADEHKLYNITLVEHKSLAHLEASMSSKELVFKLCDTRATKYGFSKSFKAVPTDNDHKLAWVLNGIAHYYRELDRRNPQTELDNYVTLEFYKLKDPEDTSEDDLKDRWIFFEPVQPNFCNNNIIDFVIEEECPYGFKLTNNSSRDLYPYVFIFDNNDLSIESYYMGPTSAGQYEGEPPLKARGVLTLGHGSNSVFPRSYEIKDDHQDIDVGFLKIFLTTNPINLNNVSQKSPFDVTRSSKPFKPKPKDKWDALTIPMIQRKRSAS</sequence>
<dbReference type="GO" id="GO:0004197">
    <property type="term" value="F:cysteine-type endopeptidase activity"/>
    <property type="evidence" value="ECO:0007669"/>
    <property type="project" value="InterPro"/>
</dbReference>
<dbReference type="GO" id="GO:0005737">
    <property type="term" value="C:cytoplasm"/>
    <property type="evidence" value="ECO:0007669"/>
    <property type="project" value="TreeGrafter"/>
</dbReference>
<keyword evidence="3" id="KW-0645">Protease</keyword>
<keyword evidence="7" id="KW-1185">Reference proteome</keyword>
<dbReference type="Gene3D" id="3.40.50.1460">
    <property type="match status" value="1"/>
</dbReference>
<gene>
    <name evidence="6" type="ORF">CVT25_010408</name>
</gene>
<comment type="caution">
    <text evidence="6">The sequence shown here is derived from an EMBL/GenBank/DDBJ whole genome shotgun (WGS) entry which is preliminary data.</text>
</comment>
<evidence type="ECO:0000256" key="2">
    <source>
        <dbReference type="ARBA" id="ARBA00022703"/>
    </source>
</evidence>
<dbReference type="InterPro" id="IPR050452">
    <property type="entry name" value="Metacaspase"/>
</dbReference>
<dbReference type="InParanoid" id="A0A409X2P2"/>
<keyword evidence="3" id="KW-0788">Thiol protease</keyword>
<dbReference type="PANTHER" id="PTHR48104">
    <property type="entry name" value="METACASPASE-4"/>
    <property type="match status" value="1"/>
</dbReference>
<dbReference type="PANTHER" id="PTHR48104:SF30">
    <property type="entry name" value="METACASPASE-1"/>
    <property type="match status" value="1"/>
</dbReference>
<dbReference type="InterPro" id="IPR029030">
    <property type="entry name" value="Caspase-like_dom_sf"/>
</dbReference>
<accession>A0A409X2P2</accession>
<organism evidence="6 7">
    <name type="scientific">Psilocybe cyanescens</name>
    <dbReference type="NCBI Taxonomy" id="93625"/>
    <lineage>
        <taxon>Eukaryota</taxon>
        <taxon>Fungi</taxon>
        <taxon>Dikarya</taxon>
        <taxon>Basidiomycota</taxon>
        <taxon>Agaricomycotina</taxon>
        <taxon>Agaricomycetes</taxon>
        <taxon>Agaricomycetidae</taxon>
        <taxon>Agaricales</taxon>
        <taxon>Agaricineae</taxon>
        <taxon>Strophariaceae</taxon>
        <taxon>Psilocybe</taxon>
    </lineage>
</organism>
<name>A0A409X2P2_PSICY</name>
<keyword evidence="3" id="KW-0378">Hydrolase</keyword>
<evidence type="ECO:0000256" key="1">
    <source>
        <dbReference type="ARBA" id="ARBA00009005"/>
    </source>
</evidence>
<dbReference type="OrthoDB" id="3223806at2759"/>
<evidence type="ECO:0000256" key="3">
    <source>
        <dbReference type="ARBA" id="ARBA00022807"/>
    </source>
</evidence>
<dbReference type="AlphaFoldDB" id="A0A409X2P2"/>
<feature type="compositionally biased region" description="Polar residues" evidence="4">
    <location>
        <begin position="633"/>
        <end position="643"/>
    </location>
</feature>
<proteinExistence type="inferred from homology"/>